<dbReference type="InterPro" id="IPR035965">
    <property type="entry name" value="PAS-like_dom_sf"/>
</dbReference>
<dbReference type="InterPro" id="IPR052162">
    <property type="entry name" value="Sensor_kinase/Photoreceptor"/>
</dbReference>
<dbReference type="Gene3D" id="1.10.287.130">
    <property type="match status" value="1"/>
</dbReference>
<dbReference type="Pfam" id="PF08447">
    <property type="entry name" value="PAS_3"/>
    <property type="match status" value="1"/>
</dbReference>
<gene>
    <name evidence="9" type="ORF">C5689_11825</name>
</gene>
<dbReference type="PANTHER" id="PTHR43304:SF1">
    <property type="entry name" value="PAC DOMAIN-CONTAINING PROTEIN"/>
    <property type="match status" value="1"/>
</dbReference>
<dbReference type="InterPro" id="IPR000700">
    <property type="entry name" value="PAS-assoc_C"/>
</dbReference>
<evidence type="ECO:0000259" key="8">
    <source>
        <dbReference type="PROSITE" id="PS50113"/>
    </source>
</evidence>
<dbReference type="EMBL" id="PUIV01000017">
    <property type="protein sequence ID" value="PWB93678.1"/>
    <property type="molecule type" value="Genomic_DNA"/>
</dbReference>
<dbReference type="AlphaFoldDB" id="A0A2U1SPZ0"/>
<dbReference type="Gene3D" id="3.30.450.20">
    <property type="entry name" value="PAS domain"/>
    <property type="match status" value="1"/>
</dbReference>
<dbReference type="SUPFAM" id="SSF55785">
    <property type="entry name" value="PYP-like sensor domain (PAS domain)"/>
    <property type="match status" value="1"/>
</dbReference>
<keyword evidence="6" id="KW-1133">Transmembrane helix</keyword>
<keyword evidence="3" id="KW-0597">Phosphoprotein</keyword>
<dbReference type="Pfam" id="PF00512">
    <property type="entry name" value="HisKA"/>
    <property type="match status" value="1"/>
</dbReference>
<dbReference type="SMART" id="SM00387">
    <property type="entry name" value="HATPase_c"/>
    <property type="match status" value="1"/>
</dbReference>
<comment type="caution">
    <text evidence="9">The sequence shown here is derived from an EMBL/GenBank/DDBJ whole genome shotgun (WGS) entry which is preliminary data.</text>
</comment>
<accession>A0A2U1SPZ0</accession>
<dbReference type="InterPro" id="IPR000014">
    <property type="entry name" value="PAS"/>
</dbReference>
<evidence type="ECO:0000256" key="4">
    <source>
        <dbReference type="ARBA" id="ARBA00022679"/>
    </source>
</evidence>
<dbReference type="SMART" id="SM00086">
    <property type="entry name" value="PAC"/>
    <property type="match status" value="1"/>
</dbReference>
<keyword evidence="10" id="KW-1185">Reference proteome</keyword>
<reference evidence="9 10" key="1">
    <citation type="journal article" date="2018" name="Appl. Microbiol. Biotechnol.">
        <title>Co-cultivation of the strictly anaerobic methanogen Methanosarcina barkeri with aerobic methanotrophs in an oxygen-limited membrane bioreactor.</title>
        <authorList>
            <person name="In 't Zandt M.H."/>
            <person name="van den Bosch T.J.M."/>
            <person name="Rijkers R."/>
            <person name="van Kessel M.A.H.J."/>
            <person name="Jetten M.S.M."/>
            <person name="Welte C.U."/>
        </authorList>
    </citation>
    <scope>NUCLEOTIDE SEQUENCE [LARGE SCALE GENOMIC DNA]</scope>
    <source>
        <strain evidence="9 10">DSM 17706</strain>
    </source>
</reference>
<comment type="catalytic activity">
    <reaction evidence="1">
        <text>ATP + protein L-histidine = ADP + protein N-phospho-L-histidine.</text>
        <dbReference type="EC" id="2.7.13.3"/>
    </reaction>
</comment>
<dbReference type="PROSITE" id="PS50113">
    <property type="entry name" value="PAC"/>
    <property type="match status" value="1"/>
</dbReference>
<dbReference type="Proteomes" id="UP000245137">
    <property type="component" value="Unassembled WGS sequence"/>
</dbReference>
<dbReference type="PROSITE" id="PS50109">
    <property type="entry name" value="HIS_KIN"/>
    <property type="match status" value="1"/>
</dbReference>
<organism evidence="9 10">
    <name type="scientific">Methylosinus sporium</name>
    <dbReference type="NCBI Taxonomy" id="428"/>
    <lineage>
        <taxon>Bacteria</taxon>
        <taxon>Pseudomonadati</taxon>
        <taxon>Pseudomonadota</taxon>
        <taxon>Alphaproteobacteria</taxon>
        <taxon>Hyphomicrobiales</taxon>
        <taxon>Methylocystaceae</taxon>
        <taxon>Methylosinus</taxon>
    </lineage>
</organism>
<dbReference type="InterPro" id="IPR003594">
    <property type="entry name" value="HATPase_dom"/>
</dbReference>
<name>A0A2U1SPZ0_METSR</name>
<dbReference type="InterPro" id="IPR003661">
    <property type="entry name" value="HisK_dim/P_dom"/>
</dbReference>
<evidence type="ECO:0000259" key="7">
    <source>
        <dbReference type="PROSITE" id="PS50109"/>
    </source>
</evidence>
<evidence type="ECO:0000256" key="6">
    <source>
        <dbReference type="SAM" id="Phobius"/>
    </source>
</evidence>
<dbReference type="Gene3D" id="3.30.565.10">
    <property type="entry name" value="Histidine kinase-like ATPase, C-terminal domain"/>
    <property type="match status" value="1"/>
</dbReference>
<evidence type="ECO:0000313" key="10">
    <source>
        <dbReference type="Proteomes" id="UP000245137"/>
    </source>
</evidence>
<evidence type="ECO:0000313" key="9">
    <source>
        <dbReference type="EMBL" id="PWB93678.1"/>
    </source>
</evidence>
<feature type="transmembrane region" description="Helical" evidence="6">
    <location>
        <begin position="41"/>
        <end position="62"/>
    </location>
</feature>
<feature type="transmembrane region" description="Helical" evidence="6">
    <location>
        <begin position="74"/>
        <end position="103"/>
    </location>
</feature>
<dbReference type="OrthoDB" id="9760752at2"/>
<feature type="domain" description="Histidine kinase" evidence="7">
    <location>
        <begin position="315"/>
        <end position="530"/>
    </location>
</feature>
<evidence type="ECO:0000256" key="3">
    <source>
        <dbReference type="ARBA" id="ARBA00022553"/>
    </source>
</evidence>
<evidence type="ECO:0000256" key="5">
    <source>
        <dbReference type="ARBA" id="ARBA00022777"/>
    </source>
</evidence>
<dbReference type="PANTHER" id="PTHR43304">
    <property type="entry name" value="PHYTOCHROME-LIKE PROTEIN CPH1"/>
    <property type="match status" value="1"/>
</dbReference>
<dbReference type="EC" id="2.7.13.3" evidence="2"/>
<dbReference type="GO" id="GO:0000155">
    <property type="term" value="F:phosphorelay sensor kinase activity"/>
    <property type="evidence" value="ECO:0007669"/>
    <property type="project" value="InterPro"/>
</dbReference>
<feature type="domain" description="PAC" evidence="8">
    <location>
        <begin position="239"/>
        <end position="290"/>
    </location>
</feature>
<dbReference type="PRINTS" id="PR00344">
    <property type="entry name" value="BCTRLSENSOR"/>
</dbReference>
<evidence type="ECO:0000256" key="1">
    <source>
        <dbReference type="ARBA" id="ARBA00000085"/>
    </source>
</evidence>
<dbReference type="SUPFAM" id="SSF47384">
    <property type="entry name" value="Homodimeric domain of signal transducing histidine kinase"/>
    <property type="match status" value="1"/>
</dbReference>
<keyword evidence="6" id="KW-0472">Membrane</keyword>
<dbReference type="Pfam" id="PF02518">
    <property type="entry name" value="HATPase_c"/>
    <property type="match status" value="1"/>
</dbReference>
<dbReference type="RefSeq" id="WP_108917473.1">
    <property type="nucleotide sequence ID" value="NZ_BGJY01000009.1"/>
</dbReference>
<dbReference type="NCBIfam" id="TIGR00229">
    <property type="entry name" value="sensory_box"/>
    <property type="match status" value="1"/>
</dbReference>
<keyword evidence="6" id="KW-0812">Transmembrane</keyword>
<protein>
    <recommendedName>
        <fullName evidence="2">histidine kinase</fullName>
        <ecNumber evidence="2">2.7.13.3</ecNumber>
    </recommendedName>
</protein>
<keyword evidence="5 9" id="KW-0418">Kinase</keyword>
<dbReference type="SMART" id="SM00388">
    <property type="entry name" value="HisKA"/>
    <property type="match status" value="1"/>
</dbReference>
<feature type="transmembrane region" description="Helical" evidence="6">
    <location>
        <begin position="115"/>
        <end position="134"/>
    </location>
</feature>
<evidence type="ECO:0000256" key="2">
    <source>
        <dbReference type="ARBA" id="ARBA00012438"/>
    </source>
</evidence>
<dbReference type="SUPFAM" id="SSF55874">
    <property type="entry name" value="ATPase domain of HSP90 chaperone/DNA topoisomerase II/histidine kinase"/>
    <property type="match status" value="1"/>
</dbReference>
<dbReference type="CDD" id="cd00130">
    <property type="entry name" value="PAS"/>
    <property type="match status" value="1"/>
</dbReference>
<dbReference type="CDD" id="cd00082">
    <property type="entry name" value="HisKA"/>
    <property type="match status" value="1"/>
</dbReference>
<proteinExistence type="predicted"/>
<dbReference type="InterPro" id="IPR001610">
    <property type="entry name" value="PAC"/>
</dbReference>
<dbReference type="InterPro" id="IPR036097">
    <property type="entry name" value="HisK_dim/P_sf"/>
</dbReference>
<sequence length="530" mass="58352">MSSLKGPPVASSDLQRAEHGRIRAIFVALAPQLVRWYRSSLSWRLAIGLLAAAAGVVWRLLIAGESGGHTYVTFYLPVLVASFTGGAVSGALTLLLSAAVAQLWIARIEGLEDALAFATFLTTNGLIVVVGEAFQRTLTHIDNLETRHAMERLAAQNARLVEQFGNVALAAPGVVFSFRLDTGGFSSCPYLAENVRTVFGVAPDEISANAAPMLRRIDGADAERMRASFARSAAQMTLLREEFRYSHPTKGTIWLETQAQPVRQADGSTVWHGYAQDVTERKREEAARLEAERALEQRIVELERANERLARFAYVASHDLQEPLRKIVAFSQMLDAAVSASDQKDISYASEVMRGSALRARELVEDLLVYSRIVDAPLKVQRRELRVEIQSALTDLSELIEESKADVTLDAPRVQFEADPPQFARLMHNLVSNAIKFRRQGETPRIAIAGHVEDGLLRLSVSDDGVGFEAKYAKAIFEPFKRLHSKSDYPGTGIGLAICKTIADRHGWMLTARSQPLQGATFEVTMRLPS</sequence>
<dbReference type="InterPro" id="IPR005467">
    <property type="entry name" value="His_kinase_dom"/>
</dbReference>
<dbReference type="InterPro" id="IPR013655">
    <property type="entry name" value="PAS_fold_3"/>
</dbReference>
<dbReference type="InterPro" id="IPR036890">
    <property type="entry name" value="HATPase_C_sf"/>
</dbReference>
<keyword evidence="4" id="KW-0808">Transferase</keyword>
<dbReference type="InterPro" id="IPR004358">
    <property type="entry name" value="Sig_transdc_His_kin-like_C"/>
</dbReference>